<name>A0A0C9VGR5_SPHS4</name>
<dbReference type="HOGENOM" id="CLU_1070277_0_0_1"/>
<dbReference type="EMBL" id="KN837143">
    <property type="protein sequence ID" value="KIJ40622.1"/>
    <property type="molecule type" value="Genomic_DNA"/>
</dbReference>
<proteinExistence type="predicted"/>
<protein>
    <recommendedName>
        <fullName evidence="1">Ubiquitin-like domain-containing protein</fullName>
    </recommendedName>
</protein>
<sequence>MTFSLASQVAYPLITYRLHRVALWRQARIRGYLHPGTRGTGLFGVAWDKLLPLLFAFCFYISVCMGPKGYCLGNSLVYFPPSHRPNLPRSLTQLRKPSSPSKRESFYVVVRGVGLRDVSLRLFPTDTVGRIYAELRRIRVIPRHDTSIEPMVYYDAFQSSPLKRETTMQQLGIGELSVLHVRYRQLGGTGGSIWDVVGSQAQCARNSNSAGPSAPAVPSHFPSIHLDRWIPASSKPGQWRCLVCDNGKLFRFDDITIDAQ</sequence>
<dbReference type="AlphaFoldDB" id="A0A0C9VGR5"/>
<dbReference type="PROSITE" id="PS50053">
    <property type="entry name" value="UBIQUITIN_2"/>
    <property type="match status" value="1"/>
</dbReference>
<reference evidence="2 3" key="1">
    <citation type="submission" date="2014-06" db="EMBL/GenBank/DDBJ databases">
        <title>Evolutionary Origins and Diversification of the Mycorrhizal Mutualists.</title>
        <authorList>
            <consortium name="DOE Joint Genome Institute"/>
            <consortium name="Mycorrhizal Genomics Consortium"/>
            <person name="Kohler A."/>
            <person name="Kuo A."/>
            <person name="Nagy L.G."/>
            <person name="Floudas D."/>
            <person name="Copeland A."/>
            <person name="Barry K.W."/>
            <person name="Cichocki N."/>
            <person name="Veneault-Fourrey C."/>
            <person name="LaButti K."/>
            <person name="Lindquist E.A."/>
            <person name="Lipzen A."/>
            <person name="Lundell T."/>
            <person name="Morin E."/>
            <person name="Murat C."/>
            <person name="Riley R."/>
            <person name="Ohm R."/>
            <person name="Sun H."/>
            <person name="Tunlid A."/>
            <person name="Henrissat B."/>
            <person name="Grigoriev I.V."/>
            <person name="Hibbett D.S."/>
            <person name="Martin F."/>
        </authorList>
    </citation>
    <scope>NUCLEOTIDE SEQUENCE [LARGE SCALE GENOMIC DNA]</scope>
    <source>
        <strain evidence="2 3">SS14</strain>
    </source>
</reference>
<feature type="domain" description="Ubiquitin-like" evidence="1">
    <location>
        <begin position="106"/>
        <end position="188"/>
    </location>
</feature>
<dbReference type="Proteomes" id="UP000054279">
    <property type="component" value="Unassembled WGS sequence"/>
</dbReference>
<evidence type="ECO:0000313" key="3">
    <source>
        <dbReference type="Proteomes" id="UP000054279"/>
    </source>
</evidence>
<evidence type="ECO:0000259" key="1">
    <source>
        <dbReference type="PROSITE" id="PS50053"/>
    </source>
</evidence>
<accession>A0A0C9VGR5</accession>
<evidence type="ECO:0000313" key="2">
    <source>
        <dbReference type="EMBL" id="KIJ40622.1"/>
    </source>
</evidence>
<keyword evidence="3" id="KW-1185">Reference proteome</keyword>
<organism evidence="2 3">
    <name type="scientific">Sphaerobolus stellatus (strain SS14)</name>
    <dbReference type="NCBI Taxonomy" id="990650"/>
    <lineage>
        <taxon>Eukaryota</taxon>
        <taxon>Fungi</taxon>
        <taxon>Dikarya</taxon>
        <taxon>Basidiomycota</taxon>
        <taxon>Agaricomycotina</taxon>
        <taxon>Agaricomycetes</taxon>
        <taxon>Phallomycetidae</taxon>
        <taxon>Geastrales</taxon>
        <taxon>Sphaerobolaceae</taxon>
        <taxon>Sphaerobolus</taxon>
    </lineage>
</organism>
<dbReference type="InterPro" id="IPR000626">
    <property type="entry name" value="Ubiquitin-like_dom"/>
</dbReference>
<gene>
    <name evidence="2" type="ORF">M422DRAFT_256594</name>
</gene>